<feature type="transmembrane region" description="Helical" evidence="1">
    <location>
        <begin position="12"/>
        <end position="32"/>
    </location>
</feature>
<keyword evidence="1" id="KW-0472">Membrane</keyword>
<protein>
    <submittedName>
        <fullName evidence="2">Uncharacterized protein</fullName>
    </submittedName>
</protein>
<keyword evidence="1" id="KW-1133">Transmembrane helix</keyword>
<evidence type="ECO:0000256" key="1">
    <source>
        <dbReference type="SAM" id="Phobius"/>
    </source>
</evidence>
<dbReference type="EMBL" id="PP554580">
    <property type="protein sequence ID" value="XCD29900.1"/>
    <property type="molecule type" value="Genomic_DNA"/>
</dbReference>
<organism evidence="2">
    <name type="scientific">Salmonella phage PMBT35</name>
    <dbReference type="NCBI Taxonomy" id="3137287"/>
    <lineage>
        <taxon>Viruses</taxon>
    </lineage>
</organism>
<keyword evidence="1" id="KW-0812">Transmembrane</keyword>
<evidence type="ECO:0000313" key="2">
    <source>
        <dbReference type="EMBL" id="XCD29900.1"/>
    </source>
</evidence>
<name>A0AAU8BUI3_9VIRU</name>
<reference evidence="2" key="1">
    <citation type="submission" date="2024-03" db="EMBL/GenBank/DDBJ databases">
        <title>This phage originates from the Bacteriophage catalogue of the Bacteriophage Competence Centre, Department of Microbiology und Biotechnology, Max Rubner-Institut, Kiel, Germany.</title>
        <authorList>
            <person name="Sprotte S."/>
            <person name="Brinks E."/>
        </authorList>
    </citation>
    <scope>NUCLEOTIDE SEQUENCE</scope>
</reference>
<proteinExistence type="predicted"/>
<accession>A0AAU8BUI3</accession>
<sequence length="34" mass="3828">MNAQPPFDFHKAAIVGLTILTAIYSLRAYLWFAS</sequence>